<proteinExistence type="predicted"/>
<keyword evidence="4" id="KW-1185">Reference proteome</keyword>
<dbReference type="AlphaFoldDB" id="A0A974NTL7"/>
<dbReference type="PANTHER" id="PTHR36919">
    <property type="entry name" value="BLR1215 PROTEIN"/>
    <property type="match status" value="1"/>
</dbReference>
<gene>
    <name evidence="3" type="ORF">H5J25_14005</name>
</gene>
<sequence length="139" mass="15417">MRRLVSAIALSSVALVPAAQAAQPVAGRWITQNKKAMIQIEPCGHGMMCGRIIKLLPAADYGKTVDERNNDPKQRHRPLVGLPLLLNFTDGGEKWHGNLYDPQSGDTYTATLDRYPDGALKIRGCFFIICKTQRWPKAD</sequence>
<feature type="domain" description="DUF2147" evidence="2">
    <location>
        <begin position="27"/>
        <end position="136"/>
    </location>
</feature>
<feature type="chain" id="PRO_5037446289" evidence="1">
    <location>
        <begin position="22"/>
        <end position="139"/>
    </location>
</feature>
<feature type="signal peptide" evidence="1">
    <location>
        <begin position="1"/>
        <end position="21"/>
    </location>
</feature>
<name>A0A974NTL7_9SPHN</name>
<evidence type="ECO:0000313" key="4">
    <source>
        <dbReference type="Proteomes" id="UP000595894"/>
    </source>
</evidence>
<organism evidence="3 4">
    <name type="scientific">Sphingomonas aliaeris</name>
    <dbReference type="NCBI Taxonomy" id="2759526"/>
    <lineage>
        <taxon>Bacteria</taxon>
        <taxon>Pseudomonadati</taxon>
        <taxon>Pseudomonadota</taxon>
        <taxon>Alphaproteobacteria</taxon>
        <taxon>Sphingomonadales</taxon>
        <taxon>Sphingomonadaceae</taxon>
        <taxon>Sphingomonas</taxon>
    </lineage>
</organism>
<dbReference type="PANTHER" id="PTHR36919:SF2">
    <property type="entry name" value="BLL6627 PROTEIN"/>
    <property type="match status" value="1"/>
</dbReference>
<keyword evidence="1" id="KW-0732">Signal</keyword>
<protein>
    <submittedName>
        <fullName evidence="3">DUF2147 domain-containing protein</fullName>
    </submittedName>
</protein>
<dbReference type="KEGG" id="sari:H5J25_14005"/>
<dbReference type="EMBL" id="CP061035">
    <property type="protein sequence ID" value="QQV76553.1"/>
    <property type="molecule type" value="Genomic_DNA"/>
</dbReference>
<dbReference type="Proteomes" id="UP000595894">
    <property type="component" value="Chromosome"/>
</dbReference>
<dbReference type="Gene3D" id="2.40.128.520">
    <property type="match status" value="1"/>
</dbReference>
<dbReference type="RefSeq" id="WP_202091981.1">
    <property type="nucleotide sequence ID" value="NZ_CP061035.1"/>
</dbReference>
<evidence type="ECO:0000259" key="2">
    <source>
        <dbReference type="Pfam" id="PF09917"/>
    </source>
</evidence>
<dbReference type="InterPro" id="IPR019223">
    <property type="entry name" value="DUF2147"/>
</dbReference>
<dbReference type="Pfam" id="PF09917">
    <property type="entry name" value="DUF2147"/>
    <property type="match status" value="1"/>
</dbReference>
<evidence type="ECO:0000256" key="1">
    <source>
        <dbReference type="SAM" id="SignalP"/>
    </source>
</evidence>
<reference evidence="4" key="1">
    <citation type="submission" date="2020-09" db="EMBL/GenBank/DDBJ databases">
        <title>Sphingomonas sp., a new species isolated from pork steak.</title>
        <authorList>
            <person name="Heidler von Heilborn D."/>
        </authorList>
    </citation>
    <scope>NUCLEOTIDE SEQUENCE [LARGE SCALE GENOMIC DNA]</scope>
</reference>
<accession>A0A974NTL7</accession>
<evidence type="ECO:0000313" key="3">
    <source>
        <dbReference type="EMBL" id="QQV76553.1"/>
    </source>
</evidence>